<reference evidence="1" key="1">
    <citation type="journal article" date="2014" name="Front. Microbiol.">
        <title>High frequency of phylogenetically diverse reductive dehalogenase-homologous genes in deep subseafloor sedimentary metagenomes.</title>
        <authorList>
            <person name="Kawai M."/>
            <person name="Futagami T."/>
            <person name="Toyoda A."/>
            <person name="Takaki Y."/>
            <person name="Nishi S."/>
            <person name="Hori S."/>
            <person name="Arai W."/>
            <person name="Tsubouchi T."/>
            <person name="Morono Y."/>
            <person name="Uchiyama I."/>
            <person name="Ito T."/>
            <person name="Fujiyama A."/>
            <person name="Inagaki F."/>
            <person name="Takami H."/>
        </authorList>
    </citation>
    <scope>NUCLEOTIDE SEQUENCE</scope>
    <source>
        <strain evidence="1">Expedition CK06-06</strain>
    </source>
</reference>
<feature type="non-terminal residue" evidence="1">
    <location>
        <position position="1"/>
    </location>
</feature>
<name>X0SVI8_9ZZZZ</name>
<gene>
    <name evidence="1" type="ORF">S01H1_03650</name>
</gene>
<proteinExistence type="predicted"/>
<evidence type="ECO:0000313" key="1">
    <source>
        <dbReference type="EMBL" id="GAF79151.1"/>
    </source>
</evidence>
<protein>
    <submittedName>
        <fullName evidence="1">Uncharacterized protein</fullName>
    </submittedName>
</protein>
<accession>X0SVI8</accession>
<dbReference type="EMBL" id="BARS01001973">
    <property type="protein sequence ID" value="GAF79151.1"/>
    <property type="molecule type" value="Genomic_DNA"/>
</dbReference>
<sequence>RMRLEVTFFLFLLGERRPGDRLVTRDGGEDGIIYFQ</sequence>
<dbReference type="AlphaFoldDB" id="X0SVI8"/>
<comment type="caution">
    <text evidence="1">The sequence shown here is derived from an EMBL/GenBank/DDBJ whole genome shotgun (WGS) entry which is preliminary data.</text>
</comment>
<organism evidence="1">
    <name type="scientific">marine sediment metagenome</name>
    <dbReference type="NCBI Taxonomy" id="412755"/>
    <lineage>
        <taxon>unclassified sequences</taxon>
        <taxon>metagenomes</taxon>
        <taxon>ecological metagenomes</taxon>
    </lineage>
</organism>